<keyword evidence="3" id="KW-1185">Reference proteome</keyword>
<organism evidence="2 3">
    <name type="scientific">Labrys neptuniae</name>
    <dbReference type="NCBI Taxonomy" id="376174"/>
    <lineage>
        <taxon>Bacteria</taxon>
        <taxon>Pseudomonadati</taxon>
        <taxon>Pseudomonadota</taxon>
        <taxon>Alphaproteobacteria</taxon>
        <taxon>Hyphomicrobiales</taxon>
        <taxon>Xanthobacteraceae</taxon>
        <taxon>Labrys</taxon>
    </lineage>
</organism>
<proteinExistence type="predicted"/>
<sequence>MANFKRSPLALAVLALLIEAPMHPYRMQQLLKSRGKEEVINIRQRGSLYQTIERLEREGLIAPGSTEKSEGRPERTIYEATPLGRTAAVDWLRTMLAEPHNEFPEFPVAMSFLPLLSPEEVVPLLETRLTALRRREFELAAELETYLARLPRVVLLESQYMLAIVSAERNWIEGVVADLHSGRLAWSIEELEKAAAQFEGEQPPRPG</sequence>
<dbReference type="Pfam" id="PF03551">
    <property type="entry name" value="PadR"/>
    <property type="match status" value="1"/>
</dbReference>
<name>A0ABV3PXK2_9HYPH</name>
<dbReference type="Proteomes" id="UP001555786">
    <property type="component" value="Unassembled WGS sequence"/>
</dbReference>
<dbReference type="PANTHER" id="PTHR33169">
    <property type="entry name" value="PADR-FAMILY TRANSCRIPTIONAL REGULATOR"/>
    <property type="match status" value="1"/>
</dbReference>
<evidence type="ECO:0000259" key="1">
    <source>
        <dbReference type="Pfam" id="PF03551"/>
    </source>
</evidence>
<dbReference type="RefSeq" id="WP_367626792.1">
    <property type="nucleotide sequence ID" value="NZ_JBFNQD010000026.1"/>
</dbReference>
<evidence type="ECO:0000313" key="3">
    <source>
        <dbReference type="Proteomes" id="UP001555786"/>
    </source>
</evidence>
<dbReference type="PANTHER" id="PTHR33169:SF27">
    <property type="entry name" value="TRANSCRIPTIONAL REGULATOR PADR FAMILY PROTEIN"/>
    <property type="match status" value="1"/>
</dbReference>
<accession>A0ABV3PXK2</accession>
<feature type="domain" description="Transcription regulator PadR N-terminal" evidence="1">
    <location>
        <begin position="13"/>
        <end position="87"/>
    </location>
</feature>
<evidence type="ECO:0000313" key="2">
    <source>
        <dbReference type="EMBL" id="MEW9310360.1"/>
    </source>
</evidence>
<protein>
    <submittedName>
        <fullName evidence="2">PadR family transcriptional regulator</fullName>
    </submittedName>
</protein>
<comment type="caution">
    <text evidence="2">The sequence shown here is derived from an EMBL/GenBank/DDBJ whole genome shotgun (WGS) entry which is preliminary data.</text>
</comment>
<dbReference type="InterPro" id="IPR005149">
    <property type="entry name" value="Tscrpt_reg_PadR_N"/>
</dbReference>
<reference evidence="2 3" key="1">
    <citation type="submission" date="2024-07" db="EMBL/GenBank/DDBJ databases">
        <title>Description of Labrys sedimenti sp. nov., isolated from a diclofenac-degrading enrichment culture.</title>
        <authorList>
            <person name="Tancsics A."/>
            <person name="Csepanyi A."/>
        </authorList>
    </citation>
    <scope>NUCLEOTIDE SEQUENCE [LARGE SCALE GENOMIC DNA]</scope>
    <source>
        <strain evidence="2 3">LMG 23578</strain>
    </source>
</reference>
<gene>
    <name evidence="2" type="ORF">ABXS05_32780</name>
</gene>
<dbReference type="Gene3D" id="1.10.10.10">
    <property type="entry name" value="Winged helix-like DNA-binding domain superfamily/Winged helix DNA-binding domain"/>
    <property type="match status" value="1"/>
</dbReference>
<dbReference type="InterPro" id="IPR052509">
    <property type="entry name" value="Metal_resp_DNA-bind_regulator"/>
</dbReference>
<dbReference type="EMBL" id="JBFNQD010000026">
    <property type="protein sequence ID" value="MEW9310360.1"/>
    <property type="molecule type" value="Genomic_DNA"/>
</dbReference>
<dbReference type="InterPro" id="IPR036390">
    <property type="entry name" value="WH_DNA-bd_sf"/>
</dbReference>
<dbReference type="InterPro" id="IPR036388">
    <property type="entry name" value="WH-like_DNA-bd_sf"/>
</dbReference>
<dbReference type="SUPFAM" id="SSF46785">
    <property type="entry name" value="Winged helix' DNA-binding domain"/>
    <property type="match status" value="1"/>
</dbReference>